<dbReference type="EMBL" id="MSDF01000052">
    <property type="protein sequence ID" value="OPA86070.1"/>
    <property type="molecule type" value="Genomic_DNA"/>
</dbReference>
<dbReference type="SMART" id="SM00052">
    <property type="entry name" value="EAL"/>
    <property type="match status" value="1"/>
</dbReference>
<proteinExistence type="predicted"/>
<dbReference type="Proteomes" id="UP000190965">
    <property type="component" value="Unassembled WGS sequence"/>
</dbReference>
<dbReference type="Pfam" id="PF00563">
    <property type="entry name" value="EAL"/>
    <property type="match status" value="1"/>
</dbReference>
<gene>
    <name evidence="2" type="ORF">BFW87_25260</name>
</gene>
<feature type="domain" description="EAL" evidence="1">
    <location>
        <begin position="8"/>
        <end position="261"/>
    </location>
</feature>
<dbReference type="Gene3D" id="3.20.20.450">
    <property type="entry name" value="EAL domain"/>
    <property type="match status" value="1"/>
</dbReference>
<sequence>MSPPAVALPASEFEVRKALAEGQIQPFFQPKFNLASDAVEGVEVLTRWAHPQRGVLSPAAFMPAIEQSGLLNELFFHHLHRGLTLQKKLRGRGYSLSFAYNLEVEQLGDSDFIRRVVSALDRHGVPASGITFELTERGALHSGSIQQKSLMDLKALGCRFSIDDFGTGFSNLQRLLQGPFSEIKLDASFVRDVVHDARCKAIVAAVIQLGQALGISVVLEGIETEAQRQALIELGGITGQGYLHARPMSAGDLLVWSGATRYSRAGGL</sequence>
<dbReference type="RefSeq" id="WP_078742437.1">
    <property type="nucleotide sequence ID" value="NZ_MSDF01000052.1"/>
</dbReference>
<protein>
    <submittedName>
        <fullName evidence="2">EAL domain-containing protein</fullName>
    </submittedName>
</protein>
<dbReference type="SUPFAM" id="SSF141868">
    <property type="entry name" value="EAL domain-like"/>
    <property type="match status" value="1"/>
</dbReference>
<dbReference type="GO" id="GO:0071111">
    <property type="term" value="F:cyclic-guanylate-specific phosphodiesterase activity"/>
    <property type="evidence" value="ECO:0007669"/>
    <property type="project" value="InterPro"/>
</dbReference>
<name>A0A1T2Y1S2_PSEFL</name>
<dbReference type="OrthoDB" id="9804951at2"/>
<dbReference type="PANTHER" id="PTHR33121:SF70">
    <property type="entry name" value="SIGNALING PROTEIN YKOW"/>
    <property type="match status" value="1"/>
</dbReference>
<dbReference type="PANTHER" id="PTHR33121">
    <property type="entry name" value="CYCLIC DI-GMP PHOSPHODIESTERASE PDEF"/>
    <property type="match status" value="1"/>
</dbReference>
<dbReference type="AlphaFoldDB" id="A0A1T2Y1S2"/>
<accession>A0A1T2Y1S2</accession>
<reference evidence="2 3" key="1">
    <citation type="submission" date="2016-12" db="EMBL/GenBank/DDBJ databases">
        <title>Draft genome sequences of seven strains of Pseudomonas fluorescens that produce 4-formylaminooxyvinylglycine.</title>
        <authorList>
            <person name="Okrent R.A."/>
            <person name="Manning V.A."/>
            <person name="Trippe K.M."/>
        </authorList>
    </citation>
    <scope>NUCLEOTIDE SEQUENCE [LARGE SCALE GENOMIC DNA]</scope>
    <source>
        <strain evidence="2 3">P5A</strain>
    </source>
</reference>
<dbReference type="CDD" id="cd01948">
    <property type="entry name" value="EAL"/>
    <property type="match status" value="1"/>
</dbReference>
<evidence type="ECO:0000259" key="1">
    <source>
        <dbReference type="PROSITE" id="PS50883"/>
    </source>
</evidence>
<comment type="caution">
    <text evidence="2">The sequence shown here is derived from an EMBL/GenBank/DDBJ whole genome shotgun (WGS) entry which is preliminary data.</text>
</comment>
<evidence type="ECO:0000313" key="3">
    <source>
        <dbReference type="Proteomes" id="UP000190965"/>
    </source>
</evidence>
<evidence type="ECO:0000313" key="2">
    <source>
        <dbReference type="EMBL" id="OPA86070.1"/>
    </source>
</evidence>
<dbReference type="PROSITE" id="PS50883">
    <property type="entry name" value="EAL"/>
    <property type="match status" value="1"/>
</dbReference>
<dbReference type="InterPro" id="IPR050706">
    <property type="entry name" value="Cyclic-di-GMP_PDE-like"/>
</dbReference>
<organism evidence="2 3">
    <name type="scientific">Pseudomonas fluorescens</name>
    <dbReference type="NCBI Taxonomy" id="294"/>
    <lineage>
        <taxon>Bacteria</taxon>
        <taxon>Pseudomonadati</taxon>
        <taxon>Pseudomonadota</taxon>
        <taxon>Gammaproteobacteria</taxon>
        <taxon>Pseudomonadales</taxon>
        <taxon>Pseudomonadaceae</taxon>
        <taxon>Pseudomonas</taxon>
    </lineage>
</organism>
<dbReference type="InterPro" id="IPR001633">
    <property type="entry name" value="EAL_dom"/>
</dbReference>
<dbReference type="InterPro" id="IPR035919">
    <property type="entry name" value="EAL_sf"/>
</dbReference>